<keyword evidence="7" id="KW-0325">Glycoprotein</keyword>
<evidence type="ECO:0000256" key="4">
    <source>
        <dbReference type="ARBA" id="ARBA00022989"/>
    </source>
</evidence>
<evidence type="ECO:0000256" key="6">
    <source>
        <dbReference type="ARBA" id="ARBA00023170"/>
    </source>
</evidence>
<feature type="domain" description="Fibronectin type-III" evidence="10">
    <location>
        <begin position="133"/>
        <end position="230"/>
    </location>
</feature>
<dbReference type="PROSITE" id="PS50853">
    <property type="entry name" value="FN3"/>
    <property type="match status" value="2"/>
</dbReference>
<feature type="domain" description="Fibronectin type-III" evidence="10">
    <location>
        <begin position="326"/>
        <end position="422"/>
    </location>
</feature>
<feature type="transmembrane region" description="Helical" evidence="8">
    <location>
        <begin position="423"/>
        <end position="445"/>
    </location>
</feature>
<dbReference type="PANTHER" id="PTHR23037">
    <property type="entry name" value="CYTOKINE RECEPTOR"/>
    <property type="match status" value="1"/>
</dbReference>
<evidence type="ECO:0000256" key="1">
    <source>
        <dbReference type="ARBA" id="ARBA00004479"/>
    </source>
</evidence>
<comment type="caution">
    <text evidence="11">The sequence shown here is derived from an EMBL/GenBank/DDBJ whole genome shotgun (WGS) entry which is preliminary data.</text>
</comment>
<dbReference type="InterPro" id="IPR036116">
    <property type="entry name" value="FN3_sf"/>
</dbReference>
<dbReference type="OrthoDB" id="8608526at2759"/>
<dbReference type="GO" id="GO:0004896">
    <property type="term" value="F:cytokine receptor activity"/>
    <property type="evidence" value="ECO:0007669"/>
    <property type="project" value="TreeGrafter"/>
</dbReference>
<sequence>MDLQITWSILFSCLTLQMNCDPYLSKQDLALLSAEPYPACFTRSLEDFTCFWEAPVGKSYDFLYKTDEAHNAERACNLSQQETTEGKILYACFFQPLDVFLLEYTHVRVVDKDTNTTVYTRKLNVEDNCLFYPPSDVSLHPTGKAGQILVKWTALSQSMKDHEQYELRYTSKALEETVKLKKVSICEHALLSLVPGQSCTVQIRVKASFNDAGGHWSDWSSPVTALVPQNAADIEFTCHTSDLHQVWCQWNKERYNYMSLHYRQTNRNSWGNWKSCDQSNVSAGQCIIYGDEWTMFQLYLTAPHGLLNQTFYMDEFWMNSSIKTVPPEGLMEEIIGERLCLKWSSPFPKITEHLMYQVRYQVKGENDWKVFTVQTPSTRTCLDVQASGQYTIQVKAKPIGLFYSGDWSDWSKPLTKQLTSNSGLLFIACIPFAMLIISVVLLTSFSRYASKLKQVLWPPVPNLNDVLESFLKDINRQDWEPDISIKQCDDDTPASVVEIMSEKDTQTIKKPSKGSYFPQYQLAVDSNKECAMQGLEMTREYVILKSSPANDISCLAGNDYVYGVNAASNQVKETVCSYTSLCSDTFPASTTNILNQSYLQAEVGSELHNIIGRYTNLENVATVKEE</sequence>
<evidence type="ECO:0000256" key="3">
    <source>
        <dbReference type="ARBA" id="ARBA00022729"/>
    </source>
</evidence>
<evidence type="ECO:0000256" key="7">
    <source>
        <dbReference type="ARBA" id="ARBA00023180"/>
    </source>
</evidence>
<gene>
    <name evidence="11" type="ORF">HF521_000852</name>
</gene>
<keyword evidence="3 9" id="KW-0732">Signal</keyword>
<keyword evidence="4 8" id="KW-1133">Transmembrane helix</keyword>
<evidence type="ECO:0000313" key="11">
    <source>
        <dbReference type="EMBL" id="KAF7711841.1"/>
    </source>
</evidence>
<organism evidence="11 12">
    <name type="scientific">Silurus meridionalis</name>
    <name type="common">Southern catfish</name>
    <name type="synonym">Silurus soldatovi meridionalis</name>
    <dbReference type="NCBI Taxonomy" id="175797"/>
    <lineage>
        <taxon>Eukaryota</taxon>
        <taxon>Metazoa</taxon>
        <taxon>Chordata</taxon>
        <taxon>Craniata</taxon>
        <taxon>Vertebrata</taxon>
        <taxon>Euteleostomi</taxon>
        <taxon>Actinopterygii</taxon>
        <taxon>Neopterygii</taxon>
        <taxon>Teleostei</taxon>
        <taxon>Ostariophysi</taxon>
        <taxon>Siluriformes</taxon>
        <taxon>Siluridae</taxon>
        <taxon>Silurus</taxon>
    </lineage>
</organism>
<reference evidence="11" key="1">
    <citation type="submission" date="2020-08" db="EMBL/GenBank/DDBJ databases">
        <title>Chromosome-level assembly of Southern catfish (Silurus meridionalis) provides insights into visual adaptation to the nocturnal and benthic lifestyles.</title>
        <authorList>
            <person name="Zhang Y."/>
            <person name="Wang D."/>
            <person name="Peng Z."/>
        </authorList>
    </citation>
    <scope>NUCLEOTIDE SEQUENCE</scope>
    <source>
        <strain evidence="11">SWU-2019-XX</strain>
        <tissue evidence="11">Muscle</tissue>
    </source>
</reference>
<comment type="subcellular location">
    <subcellularLocation>
        <location evidence="1">Membrane</location>
        <topology evidence="1">Single-pass type I membrane protein</topology>
    </subcellularLocation>
</comment>
<protein>
    <recommendedName>
        <fullName evidence="10">Fibronectin type-III domain-containing protein</fullName>
    </recommendedName>
</protein>
<proteinExistence type="predicted"/>
<dbReference type="GO" id="GO:0009897">
    <property type="term" value="C:external side of plasma membrane"/>
    <property type="evidence" value="ECO:0007669"/>
    <property type="project" value="TreeGrafter"/>
</dbReference>
<evidence type="ECO:0000259" key="10">
    <source>
        <dbReference type="PROSITE" id="PS50853"/>
    </source>
</evidence>
<dbReference type="Proteomes" id="UP000606274">
    <property type="component" value="Unassembled WGS sequence"/>
</dbReference>
<name>A0A8T0BWZ1_SILME</name>
<dbReference type="InterPro" id="IPR015152">
    <property type="entry name" value="Growth/epo_recpt_lig-bind"/>
</dbReference>
<evidence type="ECO:0000256" key="9">
    <source>
        <dbReference type="SAM" id="SignalP"/>
    </source>
</evidence>
<dbReference type="CDD" id="cd00063">
    <property type="entry name" value="FN3"/>
    <property type="match status" value="2"/>
</dbReference>
<evidence type="ECO:0000313" key="12">
    <source>
        <dbReference type="Proteomes" id="UP000606274"/>
    </source>
</evidence>
<keyword evidence="6" id="KW-0675">Receptor</keyword>
<dbReference type="InterPro" id="IPR013783">
    <property type="entry name" value="Ig-like_fold"/>
</dbReference>
<dbReference type="Pfam" id="PF09067">
    <property type="entry name" value="EpoR_lig-bind"/>
    <property type="match status" value="1"/>
</dbReference>
<evidence type="ECO:0000256" key="5">
    <source>
        <dbReference type="ARBA" id="ARBA00023136"/>
    </source>
</evidence>
<dbReference type="Gene3D" id="2.60.40.10">
    <property type="entry name" value="Immunoglobulins"/>
    <property type="match status" value="3"/>
</dbReference>
<dbReference type="PANTHER" id="PTHR23037:SF34">
    <property type="entry name" value="THROMBOPOIETIN RECEPTOR ISOFORM X1"/>
    <property type="match status" value="1"/>
</dbReference>
<keyword evidence="12" id="KW-1185">Reference proteome</keyword>
<evidence type="ECO:0000256" key="2">
    <source>
        <dbReference type="ARBA" id="ARBA00022692"/>
    </source>
</evidence>
<dbReference type="EMBL" id="JABFDY010000001">
    <property type="protein sequence ID" value="KAF7711841.1"/>
    <property type="molecule type" value="Genomic_DNA"/>
</dbReference>
<feature type="signal peptide" evidence="9">
    <location>
        <begin position="1"/>
        <end position="20"/>
    </location>
</feature>
<evidence type="ECO:0000256" key="8">
    <source>
        <dbReference type="SAM" id="Phobius"/>
    </source>
</evidence>
<keyword evidence="2 8" id="KW-0812">Transmembrane</keyword>
<dbReference type="SUPFAM" id="SSF49265">
    <property type="entry name" value="Fibronectin type III"/>
    <property type="match status" value="3"/>
</dbReference>
<dbReference type="InterPro" id="IPR003961">
    <property type="entry name" value="FN3_dom"/>
</dbReference>
<feature type="chain" id="PRO_5035865057" description="Fibronectin type-III domain-containing protein" evidence="9">
    <location>
        <begin position="21"/>
        <end position="626"/>
    </location>
</feature>
<keyword evidence="5 8" id="KW-0472">Membrane</keyword>
<dbReference type="AlphaFoldDB" id="A0A8T0BWZ1"/>
<accession>A0A8T0BWZ1</accession>